<feature type="compositionally biased region" description="Basic and acidic residues" evidence="1">
    <location>
        <begin position="22"/>
        <end position="40"/>
    </location>
</feature>
<dbReference type="AlphaFoldDB" id="A0AAD9QDV6"/>
<reference evidence="2" key="2">
    <citation type="journal article" date="2023" name="Science">
        <title>Genomic signatures of disease resistance in endangered staghorn corals.</title>
        <authorList>
            <person name="Vollmer S.V."/>
            <person name="Selwyn J.D."/>
            <person name="Despard B.A."/>
            <person name="Roesel C.L."/>
        </authorList>
    </citation>
    <scope>NUCLEOTIDE SEQUENCE</scope>
    <source>
        <strain evidence="2">K2</strain>
    </source>
</reference>
<keyword evidence="3" id="KW-1185">Reference proteome</keyword>
<feature type="region of interest" description="Disordered" evidence="1">
    <location>
        <begin position="22"/>
        <end position="70"/>
    </location>
</feature>
<evidence type="ECO:0000313" key="2">
    <source>
        <dbReference type="EMBL" id="KAK2559410.1"/>
    </source>
</evidence>
<protein>
    <submittedName>
        <fullName evidence="2">Uncharacterized protein</fullName>
    </submittedName>
</protein>
<organism evidence="2 3">
    <name type="scientific">Acropora cervicornis</name>
    <name type="common">Staghorn coral</name>
    <dbReference type="NCBI Taxonomy" id="6130"/>
    <lineage>
        <taxon>Eukaryota</taxon>
        <taxon>Metazoa</taxon>
        <taxon>Cnidaria</taxon>
        <taxon>Anthozoa</taxon>
        <taxon>Hexacorallia</taxon>
        <taxon>Scleractinia</taxon>
        <taxon>Astrocoeniina</taxon>
        <taxon>Acroporidae</taxon>
        <taxon>Acropora</taxon>
    </lineage>
</organism>
<gene>
    <name evidence="2" type="ORF">P5673_018034</name>
</gene>
<evidence type="ECO:0000256" key="1">
    <source>
        <dbReference type="SAM" id="MobiDB-lite"/>
    </source>
</evidence>
<accession>A0AAD9QDV6</accession>
<sequence length="70" mass="8028">MLLNRPLNFLCPLECAEVKQESNECTEPRSSSEEQHDVPKQKSGIEPAEKRPLRRAAAEARRKLNRLLNT</sequence>
<dbReference type="EMBL" id="JARQWQ010000040">
    <property type="protein sequence ID" value="KAK2559410.1"/>
    <property type="molecule type" value="Genomic_DNA"/>
</dbReference>
<reference evidence="2" key="1">
    <citation type="journal article" date="2023" name="G3 (Bethesda)">
        <title>Whole genome assembly and annotation of the endangered Caribbean coral Acropora cervicornis.</title>
        <authorList>
            <person name="Selwyn J.D."/>
            <person name="Vollmer S.V."/>
        </authorList>
    </citation>
    <scope>NUCLEOTIDE SEQUENCE</scope>
    <source>
        <strain evidence="2">K2</strain>
    </source>
</reference>
<comment type="caution">
    <text evidence="2">The sequence shown here is derived from an EMBL/GenBank/DDBJ whole genome shotgun (WGS) entry which is preliminary data.</text>
</comment>
<dbReference type="Proteomes" id="UP001249851">
    <property type="component" value="Unassembled WGS sequence"/>
</dbReference>
<proteinExistence type="predicted"/>
<name>A0AAD9QDV6_ACRCE</name>
<feature type="compositionally biased region" description="Basic and acidic residues" evidence="1">
    <location>
        <begin position="47"/>
        <end position="62"/>
    </location>
</feature>
<evidence type="ECO:0000313" key="3">
    <source>
        <dbReference type="Proteomes" id="UP001249851"/>
    </source>
</evidence>